<dbReference type="AlphaFoldDB" id="A0A1V4KXS7"/>
<keyword evidence="7 10" id="KW-0496">Mitochondrion</keyword>
<evidence type="ECO:0000256" key="1">
    <source>
        <dbReference type="ARBA" id="ARBA00007479"/>
    </source>
</evidence>
<keyword evidence="6 10" id="KW-0406">Ion transport</keyword>
<gene>
    <name evidence="12" type="primary">ATP5F1</name>
    <name evidence="12" type="ORF">AV530_019195</name>
</gene>
<dbReference type="FunFam" id="1.20.5.2210:FF:000003">
    <property type="entry name" value="ATP synthase subunit B"/>
    <property type="match status" value="1"/>
</dbReference>
<dbReference type="InterPro" id="IPR013837">
    <property type="entry name" value="ATP_synth_F0_suB"/>
</dbReference>
<evidence type="ECO:0000256" key="7">
    <source>
        <dbReference type="ARBA" id="ARBA00023128"/>
    </source>
</evidence>
<keyword evidence="5 10" id="KW-0999">Mitochondrion inner membrane</keyword>
<comment type="caution">
    <text evidence="12">The sequence shown here is derived from an EMBL/GenBank/DDBJ whole genome shotgun (WGS) entry which is preliminary data.</text>
</comment>
<dbReference type="OrthoDB" id="67388at2759"/>
<evidence type="ECO:0000313" key="12">
    <source>
        <dbReference type="EMBL" id="OPJ89111.1"/>
    </source>
</evidence>
<dbReference type="GO" id="GO:0005743">
    <property type="term" value="C:mitochondrial inner membrane"/>
    <property type="evidence" value="ECO:0007669"/>
    <property type="project" value="UniProtKB-SubCell"/>
</dbReference>
<dbReference type="PANTHER" id="PTHR12733">
    <property type="entry name" value="MITOCHONDRIAL ATP SYNTHASE B CHAIN"/>
    <property type="match status" value="1"/>
</dbReference>
<dbReference type="SUPFAM" id="SSF161060">
    <property type="entry name" value="ATP synthase B chain-like"/>
    <property type="match status" value="1"/>
</dbReference>
<evidence type="ECO:0000256" key="6">
    <source>
        <dbReference type="ARBA" id="ARBA00023065"/>
    </source>
</evidence>
<comment type="similarity">
    <text evidence="1 10">Belongs to the eukaryotic ATPase B chain family.</text>
</comment>
<evidence type="ECO:0000256" key="3">
    <source>
        <dbReference type="ARBA" id="ARBA00022547"/>
    </source>
</evidence>
<keyword evidence="13" id="KW-1185">Reference proteome</keyword>
<comment type="function">
    <text evidence="9 10">Subunit b, of the mitochondrial membrane ATP synthase complex (F(1)F(0) ATP synthase or Complex V) that produces ATP from ADP in the presence of a proton gradient across the membrane which is generated by electron transport complexes of the respiratory chain. ATP synthase complex consist of a soluble F(1) head domain - the catalytic core - and a membrane F(1) domain - the membrane proton channel. These two domains are linked by a central stalk rotating inside the F(1) region and a stationary peripheral stalk. During catalysis, ATP synthesis in the catalytic domain of F(1) is coupled via a rotary mechanism of the central stalk subunits to proton translocation. In vivo, can only synthesize ATP although its ATP hydrolase activity can be activated artificially in vitro. Part of the complex F(0) domain. Part of the complex F(0) domain and the peripheric stalk, which acts as a stator to hold the catalytic alpha(3)beta(3) subcomplex and subunit a/ATP6 static relative to the rotary elements.</text>
</comment>
<evidence type="ECO:0000256" key="5">
    <source>
        <dbReference type="ARBA" id="ARBA00022792"/>
    </source>
</evidence>
<keyword evidence="8 10" id="KW-0472">Membrane</keyword>
<keyword evidence="3 10" id="KW-0138">CF(0)</keyword>
<evidence type="ECO:0000256" key="11">
    <source>
        <dbReference type="SAM" id="Phobius"/>
    </source>
</evidence>
<name>A0A1V4KXS7_PATFA</name>
<evidence type="ECO:0000256" key="4">
    <source>
        <dbReference type="ARBA" id="ARBA00022781"/>
    </source>
</evidence>
<dbReference type="GO" id="GO:0046933">
    <property type="term" value="F:proton-transporting ATP synthase activity, rotational mechanism"/>
    <property type="evidence" value="ECO:0007669"/>
    <property type="project" value="TreeGrafter"/>
</dbReference>
<dbReference type="EMBL" id="LSYS01001493">
    <property type="protein sequence ID" value="OPJ89111.1"/>
    <property type="molecule type" value="Genomic_DNA"/>
</dbReference>
<keyword evidence="2 10" id="KW-0813">Transport</keyword>
<evidence type="ECO:0000256" key="9">
    <source>
        <dbReference type="ARBA" id="ARBA00055529"/>
    </source>
</evidence>
<keyword evidence="4 10" id="KW-0375">Hydrogen ion transport</keyword>
<dbReference type="Proteomes" id="UP000190648">
    <property type="component" value="Unassembled WGS sequence"/>
</dbReference>
<dbReference type="GO" id="GO:0045259">
    <property type="term" value="C:proton-transporting ATP synthase complex"/>
    <property type="evidence" value="ECO:0007669"/>
    <property type="project" value="UniProtKB-KW"/>
</dbReference>
<evidence type="ECO:0000256" key="2">
    <source>
        <dbReference type="ARBA" id="ARBA00022448"/>
    </source>
</evidence>
<dbReference type="STRING" id="372326.A0A1V4KXS7"/>
<organism evidence="12 13">
    <name type="scientific">Patagioenas fasciata monilis</name>
    <dbReference type="NCBI Taxonomy" id="372326"/>
    <lineage>
        <taxon>Eukaryota</taxon>
        <taxon>Metazoa</taxon>
        <taxon>Chordata</taxon>
        <taxon>Craniata</taxon>
        <taxon>Vertebrata</taxon>
        <taxon>Euteleostomi</taxon>
        <taxon>Archelosauria</taxon>
        <taxon>Archosauria</taxon>
        <taxon>Dinosauria</taxon>
        <taxon>Saurischia</taxon>
        <taxon>Theropoda</taxon>
        <taxon>Coelurosauria</taxon>
        <taxon>Aves</taxon>
        <taxon>Neognathae</taxon>
        <taxon>Neoaves</taxon>
        <taxon>Columbimorphae</taxon>
        <taxon>Columbiformes</taxon>
        <taxon>Columbidae</taxon>
        <taxon>Patagioenas</taxon>
    </lineage>
</organism>
<proteinExistence type="inferred from homology"/>
<dbReference type="PANTHER" id="PTHR12733:SF3">
    <property type="entry name" value="ATP SYNTHASE F(0) COMPLEX SUBUNIT B1, MITOCHONDRIAL"/>
    <property type="match status" value="1"/>
</dbReference>
<protein>
    <recommendedName>
        <fullName evidence="10">ATP synthase subunit b</fullName>
    </recommendedName>
</protein>
<evidence type="ECO:0000313" key="13">
    <source>
        <dbReference type="Proteomes" id="UP000190648"/>
    </source>
</evidence>
<keyword evidence="11" id="KW-1133">Transmembrane helix</keyword>
<dbReference type="Gene3D" id="1.20.5.2210">
    <property type="match status" value="1"/>
</dbReference>
<dbReference type="InterPro" id="IPR008688">
    <property type="entry name" value="ATP_synth_Bsub_B/MI25"/>
</dbReference>
<comment type="subcellular location">
    <subcellularLocation>
        <location evidence="10">Mitochondrion</location>
    </subcellularLocation>
    <subcellularLocation>
        <location evidence="10">Mitochondrion inner membrane</location>
    </subcellularLocation>
</comment>
<reference evidence="12 13" key="1">
    <citation type="submission" date="2016-02" db="EMBL/GenBank/DDBJ databases">
        <title>Band-tailed pigeon sequencing and assembly.</title>
        <authorList>
            <person name="Soares A.E."/>
            <person name="Novak B.J."/>
            <person name="Rice E.S."/>
            <person name="O'Connell B."/>
            <person name="Chang D."/>
            <person name="Weber S."/>
            <person name="Shapiro B."/>
        </authorList>
    </citation>
    <scope>NUCLEOTIDE SEQUENCE [LARGE SCALE GENOMIC DNA]</scope>
    <source>
        <strain evidence="12">BTP2013</strain>
        <tissue evidence="12">Blood</tissue>
    </source>
</reference>
<evidence type="ECO:0000256" key="8">
    <source>
        <dbReference type="ARBA" id="ARBA00023136"/>
    </source>
</evidence>
<comment type="subunit">
    <text evidence="10">F-type ATPases have 2 components, CF(1) - the catalytic core - and CF(0) - the membrane proton channel. CF(1) and CF(0) have multiple subunits.</text>
</comment>
<sequence length="375" mass="42142">MLSRLVLRAAPAALRNLAPPATVGVLHVTRPLHTTQQRSAPLPPLPEKGGEVRHGLIPEEFFQFLYPKTGVTGPYMLGTGLLLYLLSKEIYVINHETVASACILTVIIYGVKKYGADVAAFADKLNEEKMAKALAVKNEAIKGLETAIEEEKKEQWRVEGRKYLFDAKRNNIAMLLETNYRERLLTVYNEVKKRLDYQVAMQNLKRQKEQDHMIQWVEKNVVQSITPQQQKDSIAKCILDLKALSKSAQAAYLEKMGSGSSKKAAEPISTTVTVQTPVQTPVSTTVADMKPPEVKCWIDNHEILYMSLAFISGILSAVLVFAIIHLCRKKCRRPHQTLQEELPTQTVTEESEKNTQNEVTYTTLVFQRSRTPVAV</sequence>
<feature type="transmembrane region" description="Helical" evidence="11">
    <location>
        <begin position="303"/>
        <end position="327"/>
    </location>
</feature>
<dbReference type="Pfam" id="PF05405">
    <property type="entry name" value="Mt_ATP-synt_B"/>
    <property type="match status" value="1"/>
</dbReference>
<accession>A0A1V4KXS7</accession>
<keyword evidence="11" id="KW-0812">Transmembrane</keyword>
<evidence type="ECO:0000256" key="10">
    <source>
        <dbReference type="RuleBase" id="RU368017"/>
    </source>
</evidence>